<dbReference type="SUPFAM" id="SSF53187">
    <property type="entry name" value="Zn-dependent exopeptidases"/>
    <property type="match status" value="1"/>
</dbReference>
<dbReference type="Pfam" id="PF04389">
    <property type="entry name" value="Peptidase_M28"/>
    <property type="match status" value="1"/>
</dbReference>
<comment type="caution">
    <text evidence="6">The sequence shown here is derived from an EMBL/GenBank/DDBJ whole genome shotgun (WGS) entry which is preliminary data.</text>
</comment>
<feature type="domain" description="PA" evidence="4">
    <location>
        <begin position="142"/>
        <end position="230"/>
    </location>
</feature>
<dbReference type="PANTHER" id="PTHR12147:SF26">
    <property type="entry name" value="PEPTIDASE M28 DOMAIN-CONTAINING PROTEIN"/>
    <property type="match status" value="1"/>
</dbReference>
<dbReference type="AlphaFoldDB" id="A0A814FUL0"/>
<proteinExistence type="inferred from homology"/>
<organism evidence="6 7">
    <name type="scientific">Adineta ricciae</name>
    <name type="common">Rotifer</name>
    <dbReference type="NCBI Taxonomy" id="249248"/>
    <lineage>
        <taxon>Eukaryota</taxon>
        <taxon>Metazoa</taxon>
        <taxon>Spiralia</taxon>
        <taxon>Gnathifera</taxon>
        <taxon>Rotifera</taxon>
        <taxon>Eurotatoria</taxon>
        <taxon>Bdelloidea</taxon>
        <taxon>Adinetida</taxon>
        <taxon>Adinetidae</taxon>
        <taxon>Adineta</taxon>
    </lineage>
</organism>
<dbReference type="GO" id="GO:0008235">
    <property type="term" value="F:metalloexopeptidase activity"/>
    <property type="evidence" value="ECO:0007669"/>
    <property type="project" value="InterPro"/>
</dbReference>
<dbReference type="InterPro" id="IPR045175">
    <property type="entry name" value="M28_fam"/>
</dbReference>
<dbReference type="InterPro" id="IPR007484">
    <property type="entry name" value="Peptidase_M28"/>
</dbReference>
<accession>A0A814FUL0</accession>
<feature type="signal peptide" evidence="3">
    <location>
        <begin position="1"/>
        <end position="20"/>
    </location>
</feature>
<evidence type="ECO:0000313" key="7">
    <source>
        <dbReference type="Proteomes" id="UP000663852"/>
    </source>
</evidence>
<dbReference type="GO" id="GO:0006508">
    <property type="term" value="P:proteolysis"/>
    <property type="evidence" value="ECO:0007669"/>
    <property type="project" value="InterPro"/>
</dbReference>
<feature type="domain" description="Peptidase M28" evidence="5">
    <location>
        <begin position="257"/>
        <end position="475"/>
    </location>
</feature>
<evidence type="ECO:0000256" key="1">
    <source>
        <dbReference type="ARBA" id="ARBA00001947"/>
    </source>
</evidence>
<dbReference type="InterPro" id="IPR003137">
    <property type="entry name" value="PA_domain"/>
</dbReference>
<name>A0A814FUL0_ADIRI</name>
<dbReference type="InterPro" id="IPR046450">
    <property type="entry name" value="PA_dom_sf"/>
</dbReference>
<dbReference type="Gene3D" id="3.50.30.30">
    <property type="match status" value="1"/>
</dbReference>
<reference evidence="6" key="1">
    <citation type="submission" date="2021-02" db="EMBL/GenBank/DDBJ databases">
        <authorList>
            <person name="Nowell W R."/>
        </authorList>
    </citation>
    <scope>NUCLEOTIDE SEQUENCE</scope>
</reference>
<dbReference type="Pfam" id="PF02225">
    <property type="entry name" value="PA"/>
    <property type="match status" value="1"/>
</dbReference>
<dbReference type="OrthoDB" id="5357315at2759"/>
<gene>
    <name evidence="6" type="ORF">EDS130_LOCUS14134</name>
</gene>
<evidence type="ECO:0000256" key="3">
    <source>
        <dbReference type="SAM" id="SignalP"/>
    </source>
</evidence>
<dbReference type="PANTHER" id="PTHR12147">
    <property type="entry name" value="METALLOPEPTIDASE M28 FAMILY MEMBER"/>
    <property type="match status" value="1"/>
</dbReference>
<evidence type="ECO:0000259" key="4">
    <source>
        <dbReference type="Pfam" id="PF02225"/>
    </source>
</evidence>
<protein>
    <recommendedName>
        <fullName evidence="8">Peptide hydrolase</fullName>
    </recommendedName>
</protein>
<feature type="chain" id="PRO_5032922857" description="Peptide hydrolase" evidence="3">
    <location>
        <begin position="21"/>
        <end position="522"/>
    </location>
</feature>
<evidence type="ECO:0000256" key="2">
    <source>
        <dbReference type="ARBA" id="ARBA00005634"/>
    </source>
</evidence>
<sequence>MWRTLVLIGCVFECAALIAAMSVDNDQVPKARYASAIEISDVLNHLDALQSIATDTNGNRAVNTTGFNRTLDYITGYLAENTNFIVTKQFFSRGNFKLLRNPTLVSVTNGVVKTHTYSTNLAVADFYHVQYSTSVSLSNNIPLVAIPNLACSEADWNAAQPSVANRVAIVKRGDCTFEEKARLATQFKVAALLIYNDGRASGGTQPISINLGASNRVPALFLSYNLGETLVAAVNDPSRTVNVGLTIATAPLDSVGNICADTRTGDPTQTILIGSHSDSVTAGPGINDNGSGSAGNLALAAALSRLMQTEELGLLGSSFHVSEAKKSTVVGERITDYLVNINLDMIGSPNFIFGIYDGKTAPTSTPAAAKPGSNKMSTLFQDWFTKNSLPWDNTKFDGRSDYGPFLAAGVAAGGLFSGADGAKTVEQRNRYESMLGPGLGGTSGIRLDVCYHKACDKTTNINKFALEKMVQASAYAIENLGQQSDLKAWLYPTREIQQLEKQSLPLKYEYNPINEYFGMPYN</sequence>
<dbReference type="SUPFAM" id="SSF52025">
    <property type="entry name" value="PA domain"/>
    <property type="match status" value="1"/>
</dbReference>
<dbReference type="CDD" id="cd00538">
    <property type="entry name" value="PA"/>
    <property type="match status" value="1"/>
</dbReference>
<comment type="similarity">
    <text evidence="2">Belongs to the peptidase M28 family. M28B subfamily.</text>
</comment>
<dbReference type="Proteomes" id="UP000663852">
    <property type="component" value="Unassembled WGS sequence"/>
</dbReference>
<dbReference type="Gene3D" id="3.40.630.10">
    <property type="entry name" value="Zn peptidases"/>
    <property type="match status" value="1"/>
</dbReference>
<evidence type="ECO:0000313" key="6">
    <source>
        <dbReference type="EMBL" id="CAF0986047.1"/>
    </source>
</evidence>
<dbReference type="EMBL" id="CAJNOJ010000057">
    <property type="protein sequence ID" value="CAF0986047.1"/>
    <property type="molecule type" value="Genomic_DNA"/>
</dbReference>
<keyword evidence="3" id="KW-0732">Signal</keyword>
<comment type="cofactor">
    <cofactor evidence="1">
        <name>Zn(2+)</name>
        <dbReference type="ChEBI" id="CHEBI:29105"/>
    </cofactor>
</comment>
<evidence type="ECO:0000259" key="5">
    <source>
        <dbReference type="Pfam" id="PF04389"/>
    </source>
</evidence>
<evidence type="ECO:0008006" key="8">
    <source>
        <dbReference type="Google" id="ProtNLM"/>
    </source>
</evidence>